<organism evidence="10 11">
    <name type="scientific">Brevundimonas halotolerans</name>
    <dbReference type="NCBI Taxonomy" id="69670"/>
    <lineage>
        <taxon>Bacteria</taxon>
        <taxon>Pseudomonadati</taxon>
        <taxon>Pseudomonadota</taxon>
        <taxon>Alphaproteobacteria</taxon>
        <taxon>Caulobacterales</taxon>
        <taxon>Caulobacteraceae</taxon>
        <taxon>Brevundimonas</taxon>
    </lineage>
</organism>
<keyword evidence="5 8" id="KW-1133">Transmembrane helix</keyword>
<feature type="transmembrane region" description="Helical" evidence="8">
    <location>
        <begin position="132"/>
        <end position="155"/>
    </location>
</feature>
<evidence type="ECO:0000256" key="7">
    <source>
        <dbReference type="ARBA" id="ARBA00023169"/>
    </source>
</evidence>
<dbReference type="Proteomes" id="UP000548978">
    <property type="component" value="Unassembled WGS sequence"/>
</dbReference>
<keyword evidence="3 10" id="KW-0808">Transferase</keyword>
<dbReference type="InterPro" id="IPR017475">
    <property type="entry name" value="EPS_sugar_tfrase"/>
</dbReference>
<keyword evidence="6 8" id="KW-0472">Membrane</keyword>
<feature type="domain" description="Bacterial sugar transferase" evidence="9">
    <location>
        <begin position="328"/>
        <end position="516"/>
    </location>
</feature>
<dbReference type="NCBIfam" id="TIGR03025">
    <property type="entry name" value="EPS_sugtrans"/>
    <property type="match status" value="1"/>
</dbReference>
<evidence type="ECO:0000256" key="3">
    <source>
        <dbReference type="ARBA" id="ARBA00022679"/>
    </source>
</evidence>
<feature type="transmembrane region" description="Helical" evidence="8">
    <location>
        <begin position="333"/>
        <end position="354"/>
    </location>
</feature>
<dbReference type="Pfam" id="PF13727">
    <property type="entry name" value="CoA_binding_3"/>
    <property type="match status" value="1"/>
</dbReference>
<comment type="subcellular location">
    <subcellularLocation>
        <location evidence="1">Membrane</location>
        <topology evidence="1">Multi-pass membrane protein</topology>
    </subcellularLocation>
</comment>
<dbReference type="InterPro" id="IPR003362">
    <property type="entry name" value="Bact_transf"/>
</dbReference>
<comment type="caution">
    <text evidence="10">The sequence shown here is derived from an EMBL/GenBank/DDBJ whole genome shotgun (WGS) entry which is preliminary data.</text>
</comment>
<evidence type="ECO:0000259" key="9">
    <source>
        <dbReference type="Pfam" id="PF02397"/>
    </source>
</evidence>
<keyword evidence="11" id="KW-1185">Reference proteome</keyword>
<evidence type="ECO:0000256" key="1">
    <source>
        <dbReference type="ARBA" id="ARBA00004141"/>
    </source>
</evidence>
<dbReference type="PANTHER" id="PTHR30576">
    <property type="entry name" value="COLANIC BIOSYNTHESIS UDP-GLUCOSE LIPID CARRIER TRANSFERASE"/>
    <property type="match status" value="1"/>
</dbReference>
<reference evidence="10 11" key="1">
    <citation type="submission" date="2020-08" db="EMBL/GenBank/DDBJ databases">
        <title>Genomic Encyclopedia of Type Strains, Phase IV (KMG-IV): sequencing the most valuable type-strain genomes for metagenomic binning, comparative biology and taxonomic classification.</title>
        <authorList>
            <person name="Goeker M."/>
        </authorList>
    </citation>
    <scope>NUCLEOTIDE SEQUENCE [LARGE SCALE GENOMIC DNA]</scope>
    <source>
        <strain evidence="10 11">DSM 24448</strain>
    </source>
</reference>
<protein>
    <submittedName>
        <fullName evidence="10">Undecaprenyl-phosphate glucose phosphotransferase</fullName>
    </submittedName>
</protein>
<evidence type="ECO:0000256" key="2">
    <source>
        <dbReference type="ARBA" id="ARBA00006464"/>
    </source>
</evidence>
<dbReference type="OrthoDB" id="9808602at2"/>
<comment type="similarity">
    <text evidence="2">Belongs to the bacterial sugar transferase family.</text>
</comment>
<dbReference type="Gene3D" id="3.40.50.720">
    <property type="entry name" value="NAD(P)-binding Rossmann-like Domain"/>
    <property type="match status" value="1"/>
</dbReference>
<proteinExistence type="inferred from homology"/>
<dbReference type="AlphaFoldDB" id="A0A7W9A1S9"/>
<name>A0A7W9A1S9_9CAUL</name>
<dbReference type="InterPro" id="IPR036291">
    <property type="entry name" value="NAD(P)-bd_dom_sf"/>
</dbReference>
<dbReference type="GO" id="GO:0016780">
    <property type="term" value="F:phosphotransferase activity, for other substituted phosphate groups"/>
    <property type="evidence" value="ECO:0007669"/>
    <property type="project" value="TreeGrafter"/>
</dbReference>
<evidence type="ECO:0000256" key="5">
    <source>
        <dbReference type="ARBA" id="ARBA00022989"/>
    </source>
</evidence>
<feature type="transmembrane region" description="Helical" evidence="8">
    <location>
        <begin position="69"/>
        <end position="90"/>
    </location>
</feature>
<keyword evidence="7" id="KW-0270">Exopolysaccharide synthesis</keyword>
<dbReference type="PANTHER" id="PTHR30576:SF0">
    <property type="entry name" value="UNDECAPRENYL-PHOSPHATE N-ACETYLGALACTOSAMINYL 1-PHOSPHATE TRANSFERASE-RELATED"/>
    <property type="match status" value="1"/>
</dbReference>
<dbReference type="EMBL" id="JACIJB010000001">
    <property type="protein sequence ID" value="MBB5659595.1"/>
    <property type="molecule type" value="Genomic_DNA"/>
</dbReference>
<dbReference type="Pfam" id="PF02397">
    <property type="entry name" value="Bac_transf"/>
    <property type="match status" value="1"/>
</dbReference>
<feature type="transmembrane region" description="Helical" evidence="8">
    <location>
        <begin position="161"/>
        <end position="183"/>
    </location>
</feature>
<evidence type="ECO:0000256" key="6">
    <source>
        <dbReference type="ARBA" id="ARBA00023136"/>
    </source>
</evidence>
<dbReference type="GO" id="GO:0016020">
    <property type="term" value="C:membrane"/>
    <property type="evidence" value="ECO:0007669"/>
    <property type="project" value="UniProtKB-SubCell"/>
</dbReference>
<accession>A0A7W9A1S9</accession>
<feature type="transmembrane region" description="Helical" evidence="8">
    <location>
        <begin position="102"/>
        <end position="120"/>
    </location>
</feature>
<dbReference type="SUPFAM" id="SSF51735">
    <property type="entry name" value="NAD(P)-binding Rossmann-fold domains"/>
    <property type="match status" value="1"/>
</dbReference>
<evidence type="ECO:0000256" key="8">
    <source>
        <dbReference type="SAM" id="Phobius"/>
    </source>
</evidence>
<dbReference type="RefSeq" id="WP_123286583.1">
    <property type="nucleotide sequence ID" value="NZ_JACIJB010000001.1"/>
</dbReference>
<evidence type="ECO:0000313" key="10">
    <source>
        <dbReference type="EMBL" id="MBB5659595.1"/>
    </source>
</evidence>
<evidence type="ECO:0000313" key="11">
    <source>
        <dbReference type="Proteomes" id="UP000548978"/>
    </source>
</evidence>
<keyword evidence="4 8" id="KW-0812">Transmembrane</keyword>
<gene>
    <name evidence="10" type="ORF">FHS65_000313</name>
</gene>
<evidence type="ECO:0000256" key="4">
    <source>
        <dbReference type="ARBA" id="ARBA00022692"/>
    </source>
</evidence>
<dbReference type="GO" id="GO:0000271">
    <property type="term" value="P:polysaccharide biosynthetic process"/>
    <property type="evidence" value="ECO:0007669"/>
    <property type="project" value="UniProtKB-KW"/>
</dbReference>
<sequence length="523" mass="57252">MPNPLANAIADDVTGSTGELDATGLQALARASLSDDASADEAASHKRGPFRPGVWLNARERARARLSVHYFHAIDVLVATIVTLLSLFLLTPQGLGQASVGNVLPVGLGAVVTLGLMRSIDIYRFGRDTSGIIHLGTVGGLVMVGGLAAVAAGLALGGSNFTLWLVWPALMIVSLYGLHLCWLELIRRMRTTGALTPNVVLVGATKHAEAMIREAMQRRDLNIIGVFDDRMARSPKAVEGVPVLGDSEALMAHRILPYVDRVVLAIDPKAEERVRDLTRRLGALPNPVSLLVDTADGKLRAAAMDRLARTRLARLNGPVDDDRRAFNKRLQDMIIGGIALILLMPVMAVIAVLVKMDSPGPAFFRQRRHGFNHEEIVVWKFRTMKQEAADATASRQVTHDDDRITRLGKVLRSTSLDELPQLLNVLRGEMSLVGPRPHAIGMKTGQIESARLVADYAHRHRIKPGMTGWAAIKGSRGPLHTAQDVRRRVQLDVEYVERQSFWMDLWIMMVTVPVLLGDRLAIR</sequence>